<evidence type="ECO:0000256" key="2">
    <source>
        <dbReference type="SAM" id="SignalP"/>
    </source>
</evidence>
<keyword evidence="2" id="KW-0732">Signal</keyword>
<proteinExistence type="predicted"/>
<reference evidence="3 4" key="1">
    <citation type="submission" date="2011-08" db="EMBL/GenBank/DDBJ databases">
        <title>The Genome Sequence of Selenomonas noxia F0398.</title>
        <authorList>
            <consortium name="The Broad Institute Genome Sequencing Platform"/>
            <person name="Earl A."/>
            <person name="Ward D."/>
            <person name="Feldgarden M."/>
            <person name="Gevers D."/>
            <person name="Izard J."/>
            <person name="Ganesan A."/>
            <person name="Blanton J.M."/>
            <person name="Baranova O.V."/>
            <person name="Tanner A.C."/>
            <person name="Dewhirst F.E."/>
            <person name="Young S.K."/>
            <person name="Zeng Q."/>
            <person name="Gargeya S."/>
            <person name="Fitzgerald M."/>
            <person name="Haas B."/>
            <person name="Abouelleil A."/>
            <person name="Alvarado L."/>
            <person name="Arachchi H.M."/>
            <person name="Berlin A."/>
            <person name="Brown A."/>
            <person name="Chapman S.B."/>
            <person name="Chen Z."/>
            <person name="Dunbar C."/>
            <person name="Freedman E."/>
            <person name="Gearin G."/>
            <person name="Gellesch M."/>
            <person name="Goldberg J."/>
            <person name="Griggs A."/>
            <person name="Gujja S."/>
            <person name="Heiman D."/>
            <person name="Howarth C."/>
            <person name="Larson L."/>
            <person name="Lui A."/>
            <person name="MacDonald P.J.P."/>
            <person name="Montmayeur A."/>
            <person name="Murphy C."/>
            <person name="Neiman D."/>
            <person name="Pearson M."/>
            <person name="Priest M."/>
            <person name="Roberts A."/>
            <person name="Saif S."/>
            <person name="Shea T."/>
            <person name="Shenoy N."/>
            <person name="Sisk P."/>
            <person name="Stolte C."/>
            <person name="Sykes S."/>
            <person name="Wortman J."/>
            <person name="Nusbaum C."/>
            <person name="Birren B."/>
        </authorList>
    </citation>
    <scope>NUCLEOTIDE SEQUENCE [LARGE SCALE GENOMIC DNA]</scope>
    <source>
        <strain evidence="3 4">F0398</strain>
    </source>
</reference>
<comment type="caution">
    <text evidence="3">The sequence shown here is derived from an EMBL/GenBank/DDBJ whole genome shotgun (WGS) entry which is preliminary data.</text>
</comment>
<dbReference type="GeneID" id="32475003"/>
<feature type="compositionally biased region" description="Low complexity" evidence="1">
    <location>
        <begin position="315"/>
        <end position="325"/>
    </location>
</feature>
<dbReference type="RefSeq" id="WP_006695065.1">
    <property type="nucleotide sequence ID" value="NZ_JH376859.1"/>
</dbReference>
<accession>A0ABN0DPI3</accession>
<organism evidence="3 4">
    <name type="scientific">Selenomonas noxia F0398</name>
    <dbReference type="NCBI Taxonomy" id="702437"/>
    <lineage>
        <taxon>Bacteria</taxon>
        <taxon>Bacillati</taxon>
        <taxon>Bacillota</taxon>
        <taxon>Negativicutes</taxon>
        <taxon>Selenomonadales</taxon>
        <taxon>Selenomonadaceae</taxon>
        <taxon>Selenomonas</taxon>
    </lineage>
</organism>
<dbReference type="EMBL" id="ADGH01000012">
    <property type="protein sequence ID" value="EHG24534.1"/>
    <property type="molecule type" value="Genomic_DNA"/>
</dbReference>
<feature type="signal peptide" evidence="2">
    <location>
        <begin position="1"/>
        <end position="24"/>
    </location>
</feature>
<name>A0ABN0DPI3_9FIRM</name>
<dbReference type="Proteomes" id="UP000003175">
    <property type="component" value="Unassembled WGS sequence"/>
</dbReference>
<keyword evidence="4" id="KW-1185">Reference proteome</keyword>
<feature type="region of interest" description="Disordered" evidence="1">
    <location>
        <begin position="315"/>
        <end position="339"/>
    </location>
</feature>
<protein>
    <submittedName>
        <fullName evidence="3">Uncharacterized protein</fullName>
    </submittedName>
</protein>
<gene>
    <name evidence="3" type="ORF">HMPREF9432_01384</name>
</gene>
<feature type="chain" id="PRO_5045120143" evidence="2">
    <location>
        <begin position="25"/>
        <end position="339"/>
    </location>
</feature>
<evidence type="ECO:0000313" key="4">
    <source>
        <dbReference type="Proteomes" id="UP000003175"/>
    </source>
</evidence>
<sequence length="339" mass="36519">MRQKLCALALTLVLALTSVGTAFAAEPPNAVQSKLALIEQDTYGREQTGALIDRVNRLERDYDGSHRSGSLMSRIDAIYDEVYTNSTTPSVLMDLNAIEWNINHETSMRSVQERISEMEMALLGKTGEGTFKKRISALSMASFGTKDIPVTSVSVPANTLIKIALVTPVNAKDLKVGDTIEYQVADDVFVGDTLVFTKGSRGEGTVTKVRQARNFGRNAQVEIDFKSTKALDGTYVTTYIGEEAKKEMEHLAMAAGASLAGIAVLGPIGVVAGAFVRGKNVDHPAGTELYIQTKDETTLYGVQTTYDSAAPFQSTAARTSDTTTTNDEGYDNSVYNDAA</sequence>
<evidence type="ECO:0000256" key="1">
    <source>
        <dbReference type="SAM" id="MobiDB-lite"/>
    </source>
</evidence>
<evidence type="ECO:0000313" key="3">
    <source>
        <dbReference type="EMBL" id="EHG24534.1"/>
    </source>
</evidence>